<proteinExistence type="predicted"/>
<dbReference type="AlphaFoldDB" id="A0A699HVI6"/>
<reference evidence="1" key="1">
    <citation type="journal article" date="2019" name="Sci. Rep.">
        <title>Draft genome of Tanacetum cinerariifolium, the natural source of mosquito coil.</title>
        <authorList>
            <person name="Yamashiro T."/>
            <person name="Shiraishi A."/>
            <person name="Satake H."/>
            <person name="Nakayama K."/>
        </authorList>
    </citation>
    <scope>NUCLEOTIDE SEQUENCE</scope>
</reference>
<accession>A0A699HVI6</accession>
<name>A0A699HVI6_TANCI</name>
<organism evidence="1">
    <name type="scientific">Tanacetum cinerariifolium</name>
    <name type="common">Dalmatian daisy</name>
    <name type="synonym">Chrysanthemum cinerariifolium</name>
    <dbReference type="NCBI Taxonomy" id="118510"/>
    <lineage>
        <taxon>Eukaryota</taxon>
        <taxon>Viridiplantae</taxon>
        <taxon>Streptophyta</taxon>
        <taxon>Embryophyta</taxon>
        <taxon>Tracheophyta</taxon>
        <taxon>Spermatophyta</taxon>
        <taxon>Magnoliopsida</taxon>
        <taxon>eudicotyledons</taxon>
        <taxon>Gunneridae</taxon>
        <taxon>Pentapetalae</taxon>
        <taxon>asterids</taxon>
        <taxon>campanulids</taxon>
        <taxon>Asterales</taxon>
        <taxon>Asteraceae</taxon>
        <taxon>Asteroideae</taxon>
        <taxon>Anthemideae</taxon>
        <taxon>Anthemidinae</taxon>
        <taxon>Tanacetum</taxon>
    </lineage>
</organism>
<evidence type="ECO:0000313" key="1">
    <source>
        <dbReference type="EMBL" id="GEY75037.1"/>
    </source>
</evidence>
<dbReference type="EMBL" id="BKCJ010206140">
    <property type="protein sequence ID" value="GEY75037.1"/>
    <property type="molecule type" value="Genomic_DNA"/>
</dbReference>
<protein>
    <submittedName>
        <fullName evidence="1">Ribonuclease H-like domain-containing protein</fullName>
    </submittedName>
</protein>
<comment type="caution">
    <text evidence="1">The sequence shown here is derived from an EMBL/GenBank/DDBJ whole genome shotgun (WGS) entry which is preliminary data.</text>
</comment>
<sequence length="181" mass="20836">MHRGIAWDKVENLNPQSTPQVLPLFEKYTPPVTYLEEVEETLGTPMEVEPLDRIKLEDLSLNTCSHDIFLSYKEIPIVDELEPQLLTNFSPLRCKSRRKRGTDLPIKPHSPDSFRMKVVDKSTINTPPSPHVASFHPKDMYCYYHLCIDDPKKHYGFEPGLLGHSGSLDVDFLNLEMLEDE</sequence>
<gene>
    <name evidence="1" type="ORF">Tci_447011</name>
</gene>